<dbReference type="AlphaFoldDB" id="A0A9X4KZV8"/>
<organism evidence="3 4">
    <name type="scientific">Cohnella rhizosphaerae</name>
    <dbReference type="NCBI Taxonomy" id="1457232"/>
    <lineage>
        <taxon>Bacteria</taxon>
        <taxon>Bacillati</taxon>
        <taxon>Bacillota</taxon>
        <taxon>Bacilli</taxon>
        <taxon>Bacillales</taxon>
        <taxon>Paenibacillaceae</taxon>
        <taxon>Cohnella</taxon>
    </lineage>
</organism>
<gene>
    <name evidence="3" type="ORF">OMP40_37545</name>
</gene>
<sequence length="423" mass="46462">MSRAVGSSLWRAIRLDTLRGRLSILLIVVTITPIVLIGFTSYYWMYKGQSEKIVANYQSMVDGQRAAIEKAAATLGSVSQLLVVDGGLGDDIIAYLTAADPVEKTELFRGIDKSLINIAYSNLIVNGLFFFMPDYPSAYQFESAPIKPDLPDTVLRPRPEDVLYRANQLMFLGPHPSALAGHDEPVLSLTRLVEYGAGRSYYMYLEAEFGELLRPSGTEAKGAPLNVLTQADGTVMYSDLPEGGRGRTASGSAKRRLERVQAFRVGRRRRLEAVFARWARRLPPGAAPVAAPIFARSRLVHSGDHFGRFLYMAHGVSSDSAHEPRDQALQSRSVGKNRDRNEAAGVRYAVRELPVDAGADHRSDLGGRAQGEAQERARSREADEPDQSAFSAQLAQYDPMACQGERPGRDLQSRQGVHARAAL</sequence>
<evidence type="ECO:0000256" key="2">
    <source>
        <dbReference type="SAM" id="Phobius"/>
    </source>
</evidence>
<reference evidence="3" key="1">
    <citation type="submission" date="2022-10" db="EMBL/GenBank/DDBJ databases">
        <title>Comparative genomic analysis of Cohnella hashimotonis sp. nov., isolated from the International Space Station.</title>
        <authorList>
            <person name="Simpson A."/>
            <person name="Venkateswaran K."/>
        </authorList>
    </citation>
    <scope>NUCLEOTIDE SEQUENCE</scope>
    <source>
        <strain evidence="3">DSM 28161</strain>
    </source>
</reference>
<proteinExistence type="predicted"/>
<feature type="compositionally biased region" description="Basic and acidic residues" evidence="1">
    <location>
        <begin position="373"/>
        <end position="382"/>
    </location>
</feature>
<name>A0A9X4KZV8_9BACL</name>
<feature type="region of interest" description="Disordered" evidence="1">
    <location>
        <begin position="317"/>
        <end position="423"/>
    </location>
</feature>
<dbReference type="EMBL" id="JAPDIA010000009">
    <property type="protein sequence ID" value="MDG0814354.1"/>
    <property type="molecule type" value="Genomic_DNA"/>
</dbReference>
<keyword evidence="2" id="KW-0472">Membrane</keyword>
<protein>
    <submittedName>
        <fullName evidence="3">Uncharacterized protein</fullName>
    </submittedName>
</protein>
<comment type="caution">
    <text evidence="3">The sequence shown here is derived from an EMBL/GenBank/DDBJ whole genome shotgun (WGS) entry which is preliminary data.</text>
</comment>
<feature type="compositionally biased region" description="Basic and acidic residues" evidence="1">
    <location>
        <begin position="349"/>
        <end position="365"/>
    </location>
</feature>
<keyword evidence="2" id="KW-1133">Transmembrane helix</keyword>
<keyword evidence="4" id="KW-1185">Reference proteome</keyword>
<evidence type="ECO:0000313" key="3">
    <source>
        <dbReference type="EMBL" id="MDG0814354.1"/>
    </source>
</evidence>
<evidence type="ECO:0000256" key="1">
    <source>
        <dbReference type="SAM" id="MobiDB-lite"/>
    </source>
</evidence>
<accession>A0A9X4KZV8</accession>
<feature type="transmembrane region" description="Helical" evidence="2">
    <location>
        <begin position="21"/>
        <end position="45"/>
    </location>
</feature>
<dbReference type="RefSeq" id="WP_277539232.1">
    <property type="nucleotide sequence ID" value="NZ_JAPDIA010000009.1"/>
</dbReference>
<dbReference type="Proteomes" id="UP001153404">
    <property type="component" value="Unassembled WGS sequence"/>
</dbReference>
<evidence type="ECO:0000313" key="4">
    <source>
        <dbReference type="Proteomes" id="UP001153404"/>
    </source>
</evidence>
<keyword evidence="2" id="KW-0812">Transmembrane</keyword>